<feature type="transmembrane region" description="Helical" evidence="7">
    <location>
        <begin position="78"/>
        <end position="98"/>
    </location>
</feature>
<feature type="transmembrane region" description="Helical" evidence="7">
    <location>
        <begin position="246"/>
        <end position="266"/>
    </location>
</feature>
<evidence type="ECO:0000313" key="10">
    <source>
        <dbReference type="Proteomes" id="UP000275408"/>
    </source>
</evidence>
<dbReference type="InterPro" id="IPR001594">
    <property type="entry name" value="Palmitoyltrfase_DHHC"/>
</dbReference>
<dbReference type="STRING" id="46731.A0A3M6UQC9"/>
<evidence type="ECO:0000259" key="8">
    <source>
        <dbReference type="Pfam" id="PF01529"/>
    </source>
</evidence>
<dbReference type="EMBL" id="RCHS01000990">
    <property type="protein sequence ID" value="RMX55870.1"/>
    <property type="molecule type" value="Genomic_DNA"/>
</dbReference>
<comment type="domain">
    <text evidence="7">The DHHC domain is required for palmitoyltransferase activity.</text>
</comment>
<evidence type="ECO:0000256" key="5">
    <source>
        <dbReference type="ARBA" id="ARBA00023136"/>
    </source>
</evidence>
<dbReference type="Pfam" id="PF01529">
    <property type="entry name" value="DHHC"/>
    <property type="match status" value="1"/>
</dbReference>
<protein>
    <recommendedName>
        <fullName evidence="7">Palmitoyltransferase</fullName>
        <ecNumber evidence="7">2.3.1.225</ecNumber>
    </recommendedName>
</protein>
<organism evidence="9 10">
    <name type="scientific">Pocillopora damicornis</name>
    <name type="common">Cauliflower coral</name>
    <name type="synonym">Millepora damicornis</name>
    <dbReference type="NCBI Taxonomy" id="46731"/>
    <lineage>
        <taxon>Eukaryota</taxon>
        <taxon>Metazoa</taxon>
        <taxon>Cnidaria</taxon>
        <taxon>Anthozoa</taxon>
        <taxon>Hexacorallia</taxon>
        <taxon>Scleractinia</taxon>
        <taxon>Astrocoeniina</taxon>
        <taxon>Pocilloporidae</taxon>
        <taxon>Pocillopora</taxon>
    </lineage>
</organism>
<dbReference type="InterPro" id="IPR039859">
    <property type="entry name" value="PFA4/ZDH16/20/ERF2-like"/>
</dbReference>
<evidence type="ECO:0000256" key="2">
    <source>
        <dbReference type="ARBA" id="ARBA00022679"/>
    </source>
</evidence>
<reference evidence="9 10" key="1">
    <citation type="journal article" date="2018" name="Sci. Rep.">
        <title>Comparative analysis of the Pocillopora damicornis genome highlights role of immune system in coral evolution.</title>
        <authorList>
            <person name="Cunning R."/>
            <person name="Bay R.A."/>
            <person name="Gillette P."/>
            <person name="Baker A.C."/>
            <person name="Traylor-Knowles N."/>
        </authorList>
    </citation>
    <scope>NUCLEOTIDE SEQUENCE [LARGE SCALE GENOMIC DNA]</scope>
    <source>
        <strain evidence="9">RSMAS</strain>
        <tissue evidence="9">Whole animal</tissue>
    </source>
</reference>
<dbReference type="Proteomes" id="UP000275408">
    <property type="component" value="Unassembled WGS sequence"/>
</dbReference>
<evidence type="ECO:0000313" key="9">
    <source>
        <dbReference type="EMBL" id="RMX55870.1"/>
    </source>
</evidence>
<comment type="catalytic activity">
    <reaction evidence="7">
        <text>L-cysteinyl-[protein] + hexadecanoyl-CoA = S-hexadecanoyl-L-cysteinyl-[protein] + CoA</text>
        <dbReference type="Rhea" id="RHEA:36683"/>
        <dbReference type="Rhea" id="RHEA-COMP:10131"/>
        <dbReference type="Rhea" id="RHEA-COMP:11032"/>
        <dbReference type="ChEBI" id="CHEBI:29950"/>
        <dbReference type="ChEBI" id="CHEBI:57287"/>
        <dbReference type="ChEBI" id="CHEBI:57379"/>
        <dbReference type="ChEBI" id="CHEBI:74151"/>
        <dbReference type="EC" id="2.3.1.225"/>
    </reaction>
</comment>
<keyword evidence="4 7" id="KW-1133">Transmembrane helix</keyword>
<comment type="subcellular location">
    <subcellularLocation>
        <location evidence="1">Membrane</location>
        <topology evidence="1">Multi-pass membrane protein</topology>
    </subcellularLocation>
</comment>
<keyword evidence="3 7" id="KW-0812">Transmembrane</keyword>
<evidence type="ECO:0000256" key="7">
    <source>
        <dbReference type="RuleBase" id="RU079119"/>
    </source>
</evidence>
<evidence type="ECO:0000256" key="4">
    <source>
        <dbReference type="ARBA" id="ARBA00022989"/>
    </source>
</evidence>
<dbReference type="GO" id="GO:0019706">
    <property type="term" value="F:protein-cysteine S-palmitoyltransferase activity"/>
    <property type="evidence" value="ECO:0007669"/>
    <property type="project" value="UniProtKB-EC"/>
</dbReference>
<accession>A0A3M6UQC9</accession>
<dbReference type="AlphaFoldDB" id="A0A3M6UQC9"/>
<evidence type="ECO:0000256" key="6">
    <source>
        <dbReference type="ARBA" id="ARBA00023315"/>
    </source>
</evidence>
<keyword evidence="10" id="KW-1185">Reference proteome</keyword>
<dbReference type="PANTHER" id="PTHR12246">
    <property type="entry name" value="PALMITOYLTRANSFERASE ZDHHC16"/>
    <property type="match status" value="1"/>
</dbReference>
<feature type="transmembrane region" description="Helical" evidence="7">
    <location>
        <begin position="167"/>
        <end position="191"/>
    </location>
</feature>
<feature type="transmembrane region" description="Helical" evidence="7">
    <location>
        <begin position="303"/>
        <end position="323"/>
    </location>
</feature>
<dbReference type="GO" id="GO:0016020">
    <property type="term" value="C:membrane"/>
    <property type="evidence" value="ECO:0007669"/>
    <property type="project" value="UniProtKB-SubCell"/>
</dbReference>
<evidence type="ECO:0000256" key="3">
    <source>
        <dbReference type="ARBA" id="ARBA00022692"/>
    </source>
</evidence>
<keyword evidence="6 7" id="KW-0012">Acyltransferase</keyword>
<proteinExistence type="inferred from homology"/>
<keyword evidence="2 7" id="KW-0808">Transferase</keyword>
<sequence>MERLKVLLFAWHSLTFNAQISRAVVVDTIFEPVFCLFDFFVRILGPAFLLVVIGLTTSVVVIYYAYLLPVIQEYSTPWVVFHLITAHWLLINIVFHYFKVVFTSPGLAPQETNLEDLKSGKYSLCKKCVRIKPPRSHHCSICKRCVLKMDHHCPWINNCVGHFNHRYFISFCFFMCLGTIYVTVTSSNLFIKHFFHDWNYKLIPSSNVSNGRNVTSLSSKPVFDKLHQKKFNHEANGVSESEHSSVLYVFILCSTVTLALGVLTGWHCHLIGRGETSIEWHSNIEEARTFRKQGLSYTVPQRFLGILITLALGITGEFFLDLLKEGVVYLMANVRSWLRLLLPSVHPPYGDGLTWPPPPESAARSNVRKLHIV</sequence>
<name>A0A3M6UQC9_POCDA</name>
<feature type="domain" description="Palmitoyltransferase DHHC" evidence="8">
    <location>
        <begin position="121"/>
        <end position="282"/>
    </location>
</feature>
<keyword evidence="5 7" id="KW-0472">Membrane</keyword>
<comment type="caution">
    <text evidence="9">The sequence shown here is derived from an EMBL/GenBank/DDBJ whole genome shotgun (WGS) entry which is preliminary data.</text>
</comment>
<dbReference type="OrthoDB" id="331948at2759"/>
<comment type="similarity">
    <text evidence="7">Belongs to the DHHC palmitoyltransferase family.</text>
</comment>
<gene>
    <name evidence="9" type="ORF">pdam_00006250</name>
</gene>
<dbReference type="PROSITE" id="PS50216">
    <property type="entry name" value="DHHC"/>
    <property type="match status" value="1"/>
</dbReference>
<dbReference type="EC" id="2.3.1.225" evidence="7"/>
<evidence type="ECO:0000256" key="1">
    <source>
        <dbReference type="ARBA" id="ARBA00004141"/>
    </source>
</evidence>
<feature type="transmembrane region" description="Helical" evidence="7">
    <location>
        <begin position="39"/>
        <end position="66"/>
    </location>
</feature>